<keyword evidence="1" id="KW-0812">Transmembrane</keyword>
<evidence type="ECO:0000313" key="3">
    <source>
        <dbReference type="Proteomes" id="UP000486602"/>
    </source>
</evidence>
<dbReference type="RefSeq" id="WP_163285302.1">
    <property type="nucleotide sequence ID" value="NZ_JAAGVY010000017.1"/>
</dbReference>
<organism evidence="2 3">
    <name type="scientific">Cryomorpha ignava</name>
    <dbReference type="NCBI Taxonomy" id="101383"/>
    <lineage>
        <taxon>Bacteria</taxon>
        <taxon>Pseudomonadati</taxon>
        <taxon>Bacteroidota</taxon>
        <taxon>Flavobacteriia</taxon>
        <taxon>Flavobacteriales</taxon>
        <taxon>Cryomorphaceae</taxon>
        <taxon>Cryomorpha</taxon>
    </lineage>
</organism>
<proteinExistence type="predicted"/>
<feature type="transmembrane region" description="Helical" evidence="1">
    <location>
        <begin position="119"/>
        <end position="140"/>
    </location>
</feature>
<feature type="transmembrane region" description="Helical" evidence="1">
    <location>
        <begin position="87"/>
        <end position="112"/>
    </location>
</feature>
<evidence type="ECO:0000256" key="1">
    <source>
        <dbReference type="SAM" id="Phobius"/>
    </source>
</evidence>
<dbReference type="AlphaFoldDB" id="A0A7K3WQH5"/>
<dbReference type="EMBL" id="JAAGVY010000017">
    <property type="protein sequence ID" value="NEN23909.1"/>
    <property type="molecule type" value="Genomic_DNA"/>
</dbReference>
<keyword evidence="1" id="KW-1133">Transmembrane helix</keyword>
<protein>
    <submittedName>
        <fullName evidence="2">ABC transporter permease</fullName>
    </submittedName>
</protein>
<keyword evidence="1" id="KW-0472">Membrane</keyword>
<keyword evidence="3" id="KW-1185">Reference proteome</keyword>
<reference evidence="2 3" key="1">
    <citation type="submission" date="2020-02" db="EMBL/GenBank/DDBJ databases">
        <title>Out from the shadows clarifying the taxonomy of the family Cryomorphaceae and related taxa by utilizing the GTDB taxonomic framework.</title>
        <authorList>
            <person name="Bowman J.P."/>
        </authorList>
    </citation>
    <scope>NUCLEOTIDE SEQUENCE [LARGE SCALE GENOMIC DNA]</scope>
    <source>
        <strain evidence="2 3">QSSC 1-22</strain>
    </source>
</reference>
<sequence length="255" mass="28553">MIQIARYLTIDLLKNRAVIGSFLLFVAIGWGLFFIENQPEKALLMVMQVTLLLLPLITLIFSCIYYYNSYEFTVLLLSNPIKRSAVIQAFFIALSISFSFAYTIGIGLPLLLNNPSPESVIMLVSGNFLLWIFVGIALFICTKVNDKVKGIGLVLILWAFFAFLFDGLLILIMYQFGAYPIEKLILILTFLNPIDISRISVIMQTDASAMMGLSGAVFVDFFGSMKGLVISFSALLLWVAVMYLGSVRNFRKSDL</sequence>
<name>A0A7K3WQH5_9FLAO</name>
<gene>
    <name evidence="2" type="ORF">G3O08_10405</name>
</gene>
<accession>A0A7K3WQH5</accession>
<feature type="transmembrane region" description="Helical" evidence="1">
    <location>
        <begin position="42"/>
        <end position="67"/>
    </location>
</feature>
<feature type="transmembrane region" description="Helical" evidence="1">
    <location>
        <begin position="17"/>
        <end position="35"/>
    </location>
</feature>
<evidence type="ECO:0000313" key="2">
    <source>
        <dbReference type="EMBL" id="NEN23909.1"/>
    </source>
</evidence>
<feature type="transmembrane region" description="Helical" evidence="1">
    <location>
        <begin position="152"/>
        <end position="172"/>
    </location>
</feature>
<dbReference type="Proteomes" id="UP000486602">
    <property type="component" value="Unassembled WGS sequence"/>
</dbReference>
<feature type="transmembrane region" description="Helical" evidence="1">
    <location>
        <begin position="223"/>
        <end position="245"/>
    </location>
</feature>
<comment type="caution">
    <text evidence="2">The sequence shown here is derived from an EMBL/GenBank/DDBJ whole genome shotgun (WGS) entry which is preliminary data.</text>
</comment>